<protein>
    <recommendedName>
        <fullName evidence="2">Virion structural protein</fullName>
    </recommendedName>
</protein>
<organism evidence="1">
    <name type="scientific">uncultured virus</name>
    <dbReference type="NCBI Taxonomy" id="340016"/>
    <lineage>
        <taxon>Viruses</taxon>
        <taxon>environmental samples</taxon>
    </lineage>
</organism>
<evidence type="ECO:0000313" key="1">
    <source>
        <dbReference type="EMBL" id="ASF00148.1"/>
    </source>
</evidence>
<proteinExistence type="predicted"/>
<reference evidence="1" key="1">
    <citation type="submission" date="2016-10" db="EMBL/GenBank/DDBJ databases">
        <authorList>
            <person name="Varghese N."/>
        </authorList>
    </citation>
    <scope>NUCLEOTIDE SEQUENCE</scope>
</reference>
<evidence type="ECO:0008006" key="2">
    <source>
        <dbReference type="Google" id="ProtNLM"/>
    </source>
</evidence>
<name>A0A218MLK3_9VIRU</name>
<accession>A0A218MLK3</accession>
<dbReference type="EMBL" id="KY052815">
    <property type="protein sequence ID" value="ASF00148.1"/>
    <property type="molecule type" value="Genomic_DNA"/>
</dbReference>
<sequence>MANTFKNAAAAATGTSEVSVYTVPSATTTTVIGLTCANVTSTSPVKVSIRVFDTSASAHFFIVKNAEVFEGGSLVAVGGDQKLVLETGDIIKVESDTASSIDTIVSVMEQS</sequence>
<reference evidence="1" key="2">
    <citation type="journal article" date="2017" name="Nat. Commun.">
        <title>Single-virus genomics reveals hidden cosmopolitan and abundant viruses.</title>
        <authorList>
            <person name="Martinez-Hernandez F."/>
            <person name="Fornas O."/>
            <person name="Lluesma Gomez M."/>
            <person name="Bolduc B."/>
            <person name="de la Cruz Pena M.J."/>
            <person name="Martinez J.M."/>
            <person name="Anton J."/>
            <person name="Gasol J.M."/>
            <person name="Rosselli R."/>
            <person name="Rodriguez-Valera F."/>
            <person name="Sullivan M.B."/>
            <person name="Acinas S.G."/>
            <person name="Martinez-Garcia M."/>
        </authorList>
    </citation>
    <scope>NUCLEOTIDE SEQUENCE</scope>
</reference>